<organism evidence="2 3">
    <name type="scientific">Prorocentrum cordatum</name>
    <dbReference type="NCBI Taxonomy" id="2364126"/>
    <lineage>
        <taxon>Eukaryota</taxon>
        <taxon>Sar</taxon>
        <taxon>Alveolata</taxon>
        <taxon>Dinophyceae</taxon>
        <taxon>Prorocentrales</taxon>
        <taxon>Prorocentraceae</taxon>
        <taxon>Prorocentrum</taxon>
    </lineage>
</organism>
<dbReference type="EMBL" id="CAUYUJ010001084">
    <property type="protein sequence ID" value="CAK0794088.1"/>
    <property type="molecule type" value="Genomic_DNA"/>
</dbReference>
<protein>
    <submittedName>
        <fullName evidence="2">Uncharacterized protein</fullName>
    </submittedName>
</protein>
<comment type="caution">
    <text evidence="2">The sequence shown here is derived from an EMBL/GenBank/DDBJ whole genome shotgun (WGS) entry which is preliminary data.</text>
</comment>
<feature type="region of interest" description="Disordered" evidence="1">
    <location>
        <begin position="76"/>
        <end position="117"/>
    </location>
</feature>
<sequence length="117" mass="13145">MRQHRPVPRLWHGVQDLLCQTPRLHATGEECRAAQVDSSAEAEPPVRGRTGGPIHRFQRQWPAEDATQHPGLLRVEGDQAGERQFQPSRSDMDDPAHVGRNPQESQLRRGVLCESQG</sequence>
<name>A0ABN9PU63_9DINO</name>
<evidence type="ECO:0000313" key="3">
    <source>
        <dbReference type="Proteomes" id="UP001189429"/>
    </source>
</evidence>
<reference evidence="2" key="1">
    <citation type="submission" date="2023-10" db="EMBL/GenBank/DDBJ databases">
        <authorList>
            <person name="Chen Y."/>
            <person name="Shah S."/>
            <person name="Dougan E. K."/>
            <person name="Thang M."/>
            <person name="Chan C."/>
        </authorList>
    </citation>
    <scope>NUCLEOTIDE SEQUENCE [LARGE SCALE GENOMIC DNA]</scope>
</reference>
<evidence type="ECO:0000256" key="1">
    <source>
        <dbReference type="SAM" id="MobiDB-lite"/>
    </source>
</evidence>
<proteinExistence type="predicted"/>
<accession>A0ABN9PU63</accession>
<gene>
    <name evidence="2" type="ORF">PCOR1329_LOCUS4179</name>
</gene>
<evidence type="ECO:0000313" key="2">
    <source>
        <dbReference type="EMBL" id="CAK0794088.1"/>
    </source>
</evidence>
<dbReference type="Proteomes" id="UP001189429">
    <property type="component" value="Unassembled WGS sequence"/>
</dbReference>
<feature type="region of interest" description="Disordered" evidence="1">
    <location>
        <begin position="30"/>
        <end position="54"/>
    </location>
</feature>
<keyword evidence="3" id="KW-1185">Reference proteome</keyword>